<organism evidence="2 3">
    <name type="scientific">Operophtera brumata</name>
    <name type="common">Winter moth</name>
    <name type="synonym">Phalaena brumata</name>
    <dbReference type="NCBI Taxonomy" id="104452"/>
    <lineage>
        <taxon>Eukaryota</taxon>
        <taxon>Metazoa</taxon>
        <taxon>Ecdysozoa</taxon>
        <taxon>Arthropoda</taxon>
        <taxon>Hexapoda</taxon>
        <taxon>Insecta</taxon>
        <taxon>Pterygota</taxon>
        <taxon>Neoptera</taxon>
        <taxon>Endopterygota</taxon>
        <taxon>Lepidoptera</taxon>
        <taxon>Glossata</taxon>
        <taxon>Ditrysia</taxon>
        <taxon>Geometroidea</taxon>
        <taxon>Geometridae</taxon>
        <taxon>Larentiinae</taxon>
        <taxon>Operophtera</taxon>
    </lineage>
</organism>
<feature type="domain" description="LSM12 anticodon-binding" evidence="1">
    <location>
        <begin position="45"/>
        <end position="75"/>
    </location>
</feature>
<evidence type="ECO:0000259" key="1">
    <source>
        <dbReference type="Pfam" id="PF09793"/>
    </source>
</evidence>
<protein>
    <recommendedName>
        <fullName evidence="1">LSM12 anticodon-binding domain-containing protein</fullName>
    </recommendedName>
</protein>
<name>A0A0L7LI25_OPEBR</name>
<sequence length="75" mass="8615">MSLQRGHNHAPLAIARVIDNVCWAGQDIRVYNEVIITPPYKLSQYYAIARVIDDVCWAGQNIRVYNEVIITPPYK</sequence>
<comment type="caution">
    <text evidence="2">The sequence shown here is derived from an EMBL/GenBank/DDBJ whole genome shotgun (WGS) entry which is preliminary data.</text>
</comment>
<evidence type="ECO:0000313" key="2">
    <source>
        <dbReference type="EMBL" id="KOB74881.1"/>
    </source>
</evidence>
<dbReference type="AlphaFoldDB" id="A0A0L7LI25"/>
<gene>
    <name evidence="2" type="ORF">OBRU01_08496</name>
</gene>
<keyword evidence="3" id="KW-1185">Reference proteome</keyword>
<accession>A0A0L7LI25</accession>
<dbReference type="Pfam" id="PF09793">
    <property type="entry name" value="AD"/>
    <property type="match status" value="2"/>
</dbReference>
<dbReference type="Proteomes" id="UP000037510">
    <property type="component" value="Unassembled WGS sequence"/>
</dbReference>
<feature type="non-terminal residue" evidence="2">
    <location>
        <position position="75"/>
    </location>
</feature>
<dbReference type="EMBL" id="JTDY01001101">
    <property type="protein sequence ID" value="KOB74881.1"/>
    <property type="molecule type" value="Genomic_DNA"/>
</dbReference>
<reference evidence="2 3" key="1">
    <citation type="journal article" date="2015" name="Genome Biol. Evol.">
        <title>The genome of winter moth (Operophtera brumata) provides a genomic perspective on sexual dimorphism and phenology.</title>
        <authorList>
            <person name="Derks M.F."/>
            <person name="Smit S."/>
            <person name="Salis L."/>
            <person name="Schijlen E."/>
            <person name="Bossers A."/>
            <person name="Mateman C."/>
            <person name="Pijl A.S."/>
            <person name="de Ridder D."/>
            <person name="Groenen M.A."/>
            <person name="Visser M.E."/>
            <person name="Megens H.J."/>
        </authorList>
    </citation>
    <scope>NUCLEOTIDE SEQUENCE [LARGE SCALE GENOMIC DNA]</scope>
    <source>
        <strain evidence="2">WM2013NL</strain>
        <tissue evidence="2">Head and thorax</tissue>
    </source>
</reference>
<dbReference type="InterPro" id="IPR019181">
    <property type="entry name" value="LSM12_ABD"/>
</dbReference>
<dbReference type="InterPro" id="IPR039683">
    <property type="entry name" value="Lsm12-like"/>
</dbReference>
<dbReference type="PANTHER" id="PTHR13542">
    <property type="entry name" value="LSM12 HOMOLOG"/>
    <property type="match status" value="1"/>
</dbReference>
<proteinExistence type="predicted"/>
<evidence type="ECO:0000313" key="3">
    <source>
        <dbReference type="Proteomes" id="UP000037510"/>
    </source>
</evidence>
<feature type="domain" description="LSM12 anticodon-binding" evidence="1">
    <location>
        <begin position="13"/>
        <end position="44"/>
    </location>
</feature>